<feature type="transmembrane region" description="Helical" evidence="1">
    <location>
        <begin position="127"/>
        <end position="148"/>
    </location>
</feature>
<gene>
    <name evidence="2" type="ORF">QR680_008890</name>
</gene>
<keyword evidence="1" id="KW-0472">Membrane</keyword>
<accession>A0AA39IJS6</accession>
<evidence type="ECO:0000313" key="3">
    <source>
        <dbReference type="Proteomes" id="UP001175271"/>
    </source>
</evidence>
<evidence type="ECO:0000256" key="1">
    <source>
        <dbReference type="SAM" id="Phobius"/>
    </source>
</evidence>
<feature type="transmembrane region" description="Helical" evidence="1">
    <location>
        <begin position="87"/>
        <end position="106"/>
    </location>
</feature>
<comment type="caution">
    <text evidence="2">The sequence shown here is derived from an EMBL/GenBank/DDBJ whole genome shotgun (WGS) entry which is preliminary data.</text>
</comment>
<name>A0AA39IJS6_9BILA</name>
<feature type="transmembrane region" description="Helical" evidence="1">
    <location>
        <begin position="18"/>
        <end position="36"/>
    </location>
</feature>
<keyword evidence="3" id="KW-1185">Reference proteome</keyword>
<organism evidence="2 3">
    <name type="scientific">Steinernema hermaphroditum</name>
    <dbReference type="NCBI Taxonomy" id="289476"/>
    <lineage>
        <taxon>Eukaryota</taxon>
        <taxon>Metazoa</taxon>
        <taxon>Ecdysozoa</taxon>
        <taxon>Nematoda</taxon>
        <taxon>Chromadorea</taxon>
        <taxon>Rhabditida</taxon>
        <taxon>Tylenchina</taxon>
        <taxon>Panagrolaimomorpha</taxon>
        <taxon>Strongyloidoidea</taxon>
        <taxon>Steinernematidae</taxon>
        <taxon>Steinernema</taxon>
    </lineage>
</organism>
<feature type="transmembrane region" description="Helical" evidence="1">
    <location>
        <begin position="48"/>
        <end position="67"/>
    </location>
</feature>
<feature type="transmembrane region" description="Helical" evidence="1">
    <location>
        <begin position="178"/>
        <end position="198"/>
    </location>
</feature>
<feature type="transmembrane region" description="Helical" evidence="1">
    <location>
        <begin position="267"/>
        <end position="289"/>
    </location>
</feature>
<keyword evidence="1" id="KW-1133">Transmembrane helix</keyword>
<evidence type="ECO:0000313" key="2">
    <source>
        <dbReference type="EMBL" id="KAK0424856.1"/>
    </source>
</evidence>
<protein>
    <submittedName>
        <fullName evidence="2">Uncharacterized protein</fullName>
    </submittedName>
</protein>
<dbReference type="EMBL" id="JAUCMV010000001">
    <property type="protein sequence ID" value="KAK0424856.1"/>
    <property type="molecule type" value="Genomic_DNA"/>
</dbReference>
<dbReference type="AlphaFoldDB" id="A0AA39IJS6"/>
<sequence>MADRVPADMKYPKYFTEAALDVSNVLLGLTALLLYLRHQKKSKLFGTFPLYICLCILFSAISAEHYIRNILLLYSLPTYDLGRSWVVMKVIYAGYFTYVAGAALALDRVLAMSFPLRHQSWNLSLKLSILSAVLCLLTACATVVSNAIQSMDCPLCIHSGLFNHSTTSFKIYDFTHGFYEVVFAAEVIVDLVFCAFFYRHFRNPITVFSKRHFRKVASSTLHSICRVQINAVTLFQIASQSALCLVPKILNNINKIFLGESVEWIRIYYSFYFFLYSINITFVLCFVVYRYRPIRTVLPISYNSHPTVNT</sequence>
<proteinExistence type="predicted"/>
<keyword evidence="1" id="KW-0812">Transmembrane</keyword>
<reference evidence="2" key="1">
    <citation type="submission" date="2023-06" db="EMBL/GenBank/DDBJ databases">
        <title>Genomic analysis of the entomopathogenic nematode Steinernema hermaphroditum.</title>
        <authorList>
            <person name="Schwarz E.M."/>
            <person name="Heppert J.K."/>
            <person name="Baniya A."/>
            <person name="Schwartz H.T."/>
            <person name="Tan C.-H."/>
            <person name="Antoshechkin I."/>
            <person name="Sternberg P.W."/>
            <person name="Goodrich-Blair H."/>
            <person name="Dillman A.R."/>
        </authorList>
    </citation>
    <scope>NUCLEOTIDE SEQUENCE</scope>
    <source>
        <strain evidence="2">PS9179</strain>
        <tissue evidence="2">Whole animal</tissue>
    </source>
</reference>
<dbReference type="Proteomes" id="UP001175271">
    <property type="component" value="Unassembled WGS sequence"/>
</dbReference>